<accession>A0A0P0RRN3</accession>
<dbReference type="EMBL" id="CP012748">
    <property type="protein sequence ID" value="ALL71710.1"/>
    <property type="molecule type" value="Genomic_DNA"/>
</dbReference>
<dbReference type="Proteomes" id="UP000019146">
    <property type="component" value="Plasmid unnamed"/>
</dbReference>
<dbReference type="Pfam" id="PF00378">
    <property type="entry name" value="ECH_1"/>
    <property type="match status" value="1"/>
</dbReference>
<keyword evidence="1" id="KW-0614">Plasmid</keyword>
<proteinExistence type="predicted"/>
<dbReference type="PANTHER" id="PTHR43459:SF1">
    <property type="entry name" value="EG:BACN32G11.4 PROTEIN"/>
    <property type="match status" value="1"/>
</dbReference>
<protein>
    <submittedName>
        <fullName evidence="1">Enoyl-CoA hydratase</fullName>
    </submittedName>
</protein>
<dbReference type="InterPro" id="IPR001753">
    <property type="entry name" value="Enoyl-CoA_hydra/iso"/>
</dbReference>
<sequence length="279" mass="30455">MTNASSHQQFRIERRSQAYWRVIIDNPPFNIFGPDSMPQLNAVVTALETDPEVKVVVFDSAVPDFFLTHYDFVPPLQETTSMPPGPTGMPPLPDMLSRLGRAPVVSIASIRGRATGVGSELALASDMRFASREKALLSQWEVGAALVPGGGPMTRLSRMIGRGRALEVLLSGNDIDGELAERYGYVNRAFADSELDAFVDGLASRIASFDREALVAIKRQVNAVTLPADKDVAPEWDAFIASVGRPQAQERIAQLMQLGLQKNHDVEARLGYYTGTLGR</sequence>
<evidence type="ECO:0000313" key="2">
    <source>
        <dbReference type="Proteomes" id="UP000019146"/>
    </source>
</evidence>
<dbReference type="RefSeq" id="WP_035991833.1">
    <property type="nucleotide sequence ID" value="NZ_CP012748.1"/>
</dbReference>
<name>A0A0P0RRN3_9BURK</name>
<dbReference type="GeneID" id="69975031"/>
<dbReference type="GO" id="GO:0003824">
    <property type="term" value="F:catalytic activity"/>
    <property type="evidence" value="ECO:0007669"/>
    <property type="project" value="UniProtKB-ARBA"/>
</dbReference>
<dbReference type="KEGG" id="bcai:K788_0007118"/>
<dbReference type="Gene3D" id="3.90.226.10">
    <property type="entry name" value="2-enoyl-CoA Hydratase, Chain A, domain 1"/>
    <property type="match status" value="1"/>
</dbReference>
<evidence type="ECO:0000313" key="1">
    <source>
        <dbReference type="EMBL" id="ALL71710.1"/>
    </source>
</evidence>
<gene>
    <name evidence="1" type="ORF">K788_0007118</name>
</gene>
<dbReference type="SUPFAM" id="SSF52096">
    <property type="entry name" value="ClpP/crotonase"/>
    <property type="match status" value="1"/>
</dbReference>
<organism evidence="1 2">
    <name type="scientific">Paraburkholderia caribensis MBA4</name>
    <dbReference type="NCBI Taxonomy" id="1323664"/>
    <lineage>
        <taxon>Bacteria</taxon>
        <taxon>Pseudomonadati</taxon>
        <taxon>Pseudomonadota</taxon>
        <taxon>Betaproteobacteria</taxon>
        <taxon>Burkholderiales</taxon>
        <taxon>Burkholderiaceae</taxon>
        <taxon>Paraburkholderia</taxon>
    </lineage>
</organism>
<dbReference type="CDD" id="cd06558">
    <property type="entry name" value="crotonase-like"/>
    <property type="match status" value="1"/>
</dbReference>
<dbReference type="AlphaFoldDB" id="A0A0P0RRN3"/>
<geneLocation type="plasmid" evidence="2"/>
<dbReference type="PANTHER" id="PTHR43459">
    <property type="entry name" value="ENOYL-COA HYDRATASE"/>
    <property type="match status" value="1"/>
</dbReference>
<dbReference type="InterPro" id="IPR029045">
    <property type="entry name" value="ClpP/crotonase-like_dom_sf"/>
</dbReference>
<reference evidence="1 2" key="1">
    <citation type="journal article" date="2014" name="Genome Announc.">
        <title>Draft Genome Sequence of the Haloacid-Degrading Burkholderia caribensis Strain MBA4.</title>
        <authorList>
            <person name="Pan Y."/>
            <person name="Kong K.F."/>
            <person name="Tsang J.S."/>
        </authorList>
    </citation>
    <scope>NUCLEOTIDE SEQUENCE [LARGE SCALE GENOMIC DNA]</scope>
    <source>
        <strain evidence="1 2">MBA4</strain>
        <plasmid evidence="2">Plasmid</plasmid>
    </source>
</reference>